<dbReference type="STRING" id="117157.SAMN04489717_1679"/>
<dbReference type="PANTHER" id="PTHR20883">
    <property type="entry name" value="PHYTANOYL-COA DIOXYGENASE DOMAIN CONTAINING 1"/>
    <property type="match status" value="1"/>
</dbReference>
<dbReference type="EMBL" id="LT629732">
    <property type="protein sequence ID" value="SDS11841.1"/>
    <property type="molecule type" value="Genomic_DNA"/>
</dbReference>
<dbReference type="RefSeq" id="WP_241827850.1">
    <property type="nucleotide sequence ID" value="NZ_LT629732.1"/>
</dbReference>
<proteinExistence type="predicted"/>
<dbReference type="SUPFAM" id="SSF51197">
    <property type="entry name" value="Clavaminate synthase-like"/>
    <property type="match status" value="1"/>
</dbReference>
<reference evidence="1 2" key="1">
    <citation type="submission" date="2016-10" db="EMBL/GenBank/DDBJ databases">
        <authorList>
            <person name="de Groot N.N."/>
        </authorList>
    </citation>
    <scope>NUCLEOTIDE SEQUENCE [LARGE SCALE GENOMIC DNA]</scope>
    <source>
        <strain evidence="1 2">DSM 22024</strain>
    </source>
</reference>
<sequence>MERKQPTPLDDFLFDLRGYLVLKNAVEPDLLDDLNHAFDNFPELAPGQWWGNAQRRDYTDETGFELHNCVEAGEPFERLVDHPSWISLVTHFAGEEKCYVEGVFIDECIASIRTSGGHHPVHSGGFQGAVRGAYQYKNGVFRCGQVNIILALTDVREGDGATMVVPGSHKSNFPHPLAGDYAAGDRMDTLEGAVPLYLEKGDALLFVDGLMHGGSSRTNPGERRVLIYRYGPSWARTRFNYEYSQELLDRLTPERRQILQPVAPARPPVAQPVP</sequence>
<organism evidence="1 2">
    <name type="scientific">Actinopolymorpha singaporensis</name>
    <dbReference type="NCBI Taxonomy" id="117157"/>
    <lineage>
        <taxon>Bacteria</taxon>
        <taxon>Bacillati</taxon>
        <taxon>Actinomycetota</taxon>
        <taxon>Actinomycetes</taxon>
        <taxon>Propionibacteriales</taxon>
        <taxon>Actinopolymorphaceae</taxon>
        <taxon>Actinopolymorpha</taxon>
    </lineage>
</organism>
<dbReference type="Proteomes" id="UP000198983">
    <property type="component" value="Chromosome I"/>
</dbReference>
<keyword evidence="1" id="KW-0560">Oxidoreductase</keyword>
<dbReference type="Pfam" id="PF05721">
    <property type="entry name" value="PhyH"/>
    <property type="match status" value="1"/>
</dbReference>
<dbReference type="PANTHER" id="PTHR20883:SF48">
    <property type="entry name" value="ECTOINE DIOXYGENASE"/>
    <property type="match status" value="1"/>
</dbReference>
<accession>A0A1H1PKN9</accession>
<keyword evidence="1" id="KW-0223">Dioxygenase</keyword>
<dbReference type="GO" id="GO:0005506">
    <property type="term" value="F:iron ion binding"/>
    <property type="evidence" value="ECO:0007669"/>
    <property type="project" value="UniProtKB-ARBA"/>
</dbReference>
<dbReference type="InterPro" id="IPR008775">
    <property type="entry name" value="Phytyl_CoA_dOase-like"/>
</dbReference>
<gene>
    <name evidence="1" type="ORF">SAMN04489717_1679</name>
</gene>
<keyword evidence="2" id="KW-1185">Reference proteome</keyword>
<dbReference type="Gene3D" id="2.60.120.620">
    <property type="entry name" value="q2cbj1_9rhob like domain"/>
    <property type="match status" value="1"/>
</dbReference>
<protein>
    <submittedName>
        <fullName evidence="1">Ectoine hydroxylase-related dioxygenase, phytanoyl-CoA dioxygenase (PhyH) family</fullName>
    </submittedName>
</protein>
<evidence type="ECO:0000313" key="1">
    <source>
        <dbReference type="EMBL" id="SDS11841.1"/>
    </source>
</evidence>
<dbReference type="AlphaFoldDB" id="A0A1H1PKN9"/>
<name>A0A1H1PKN9_9ACTN</name>
<evidence type="ECO:0000313" key="2">
    <source>
        <dbReference type="Proteomes" id="UP000198983"/>
    </source>
</evidence>
<dbReference type="GO" id="GO:0016706">
    <property type="term" value="F:2-oxoglutarate-dependent dioxygenase activity"/>
    <property type="evidence" value="ECO:0007669"/>
    <property type="project" value="UniProtKB-ARBA"/>
</dbReference>